<gene>
    <name evidence="4" type="ORF">HYS17_07895</name>
</gene>
<dbReference type="PANTHER" id="PTHR44591">
    <property type="entry name" value="STRESS RESPONSE REGULATOR PROTEIN 1"/>
    <property type="match status" value="1"/>
</dbReference>
<dbReference type="PANTHER" id="PTHR44591:SF3">
    <property type="entry name" value="RESPONSE REGULATORY DOMAIN-CONTAINING PROTEIN"/>
    <property type="match status" value="1"/>
</dbReference>
<dbReference type="SMART" id="SM00448">
    <property type="entry name" value="REC"/>
    <property type="match status" value="1"/>
</dbReference>
<evidence type="ECO:0000256" key="2">
    <source>
        <dbReference type="PROSITE-ProRule" id="PRU00169"/>
    </source>
</evidence>
<protein>
    <submittedName>
        <fullName evidence="4">Response regulator</fullName>
    </submittedName>
</protein>
<evidence type="ECO:0000313" key="4">
    <source>
        <dbReference type="EMBL" id="QQG35458.1"/>
    </source>
</evidence>
<dbReference type="GO" id="GO:0000160">
    <property type="term" value="P:phosphorelay signal transduction system"/>
    <property type="evidence" value="ECO:0007669"/>
    <property type="project" value="InterPro"/>
</dbReference>
<dbReference type="InterPro" id="IPR011006">
    <property type="entry name" value="CheY-like_superfamily"/>
</dbReference>
<feature type="modified residue" description="4-aspartylphosphate" evidence="2">
    <location>
        <position position="59"/>
    </location>
</feature>
<dbReference type="PROSITE" id="PS50110">
    <property type="entry name" value="RESPONSE_REGULATORY"/>
    <property type="match status" value="1"/>
</dbReference>
<dbReference type="SUPFAM" id="SSF52172">
    <property type="entry name" value="CheY-like"/>
    <property type="match status" value="1"/>
</dbReference>
<dbReference type="InterPro" id="IPR050595">
    <property type="entry name" value="Bact_response_regulator"/>
</dbReference>
<feature type="domain" description="Response regulatory" evidence="3">
    <location>
        <begin position="9"/>
        <end position="128"/>
    </location>
</feature>
<dbReference type="Proteomes" id="UP000595362">
    <property type="component" value="Chromosome"/>
</dbReference>
<evidence type="ECO:0000256" key="1">
    <source>
        <dbReference type="ARBA" id="ARBA00022553"/>
    </source>
</evidence>
<dbReference type="Pfam" id="PF00072">
    <property type="entry name" value="Response_reg"/>
    <property type="match status" value="1"/>
</dbReference>
<keyword evidence="1 2" id="KW-0597">Phosphoprotein</keyword>
<dbReference type="Gene3D" id="3.40.50.2300">
    <property type="match status" value="1"/>
</dbReference>
<sequence length="210" mass="24315">MAYQMHKISVLVVEDNLPMLEITKSLLLTFGVGHVITAQNGEIGYKRFCETNPDIVIADWMMRPVDGISLTRMIRTDHRSPNPYVPVILMTGFSEKRRVFQARDAGVTEFLVKPFNARDLYKRLVQVIERPRQFVKAEDFFGPDRRRRSRGPYDGPMRRETDFSNPLSREALMAQQEEAQKNLARIREQSGLKKGDKFELNINPNDIDMV</sequence>
<proteinExistence type="predicted"/>
<name>A0A7T5R0V0_9BACT</name>
<dbReference type="AlphaFoldDB" id="A0A7T5R0V0"/>
<dbReference type="CDD" id="cd00156">
    <property type="entry name" value="REC"/>
    <property type="match status" value="1"/>
</dbReference>
<accession>A0A7T5R0V0</accession>
<organism evidence="4 5">
    <name type="scientific">Micavibrio aeruginosavorus</name>
    <dbReference type="NCBI Taxonomy" id="349221"/>
    <lineage>
        <taxon>Bacteria</taxon>
        <taxon>Pseudomonadati</taxon>
        <taxon>Bdellovibrionota</taxon>
        <taxon>Bdellovibrionia</taxon>
        <taxon>Bdellovibrionales</taxon>
        <taxon>Pseudobdellovibrionaceae</taxon>
        <taxon>Micavibrio</taxon>
    </lineage>
</organism>
<dbReference type="InterPro" id="IPR001789">
    <property type="entry name" value="Sig_transdc_resp-reg_receiver"/>
</dbReference>
<evidence type="ECO:0000313" key="5">
    <source>
        <dbReference type="Proteomes" id="UP000595362"/>
    </source>
</evidence>
<dbReference type="EMBL" id="CP066681">
    <property type="protein sequence ID" value="QQG35458.1"/>
    <property type="molecule type" value="Genomic_DNA"/>
</dbReference>
<evidence type="ECO:0000259" key="3">
    <source>
        <dbReference type="PROSITE" id="PS50110"/>
    </source>
</evidence>
<reference evidence="4 5" key="1">
    <citation type="submission" date="2020-07" db="EMBL/GenBank/DDBJ databases">
        <title>Huge and variable diversity of episymbiotic CPR bacteria and DPANN archaea in groundwater ecosystems.</title>
        <authorList>
            <person name="He C.Y."/>
            <person name="Keren R."/>
            <person name="Whittaker M."/>
            <person name="Farag I.F."/>
            <person name="Doudna J."/>
            <person name="Cate J.H.D."/>
            <person name="Banfield J.F."/>
        </authorList>
    </citation>
    <scope>NUCLEOTIDE SEQUENCE [LARGE SCALE GENOMIC DNA]</scope>
    <source>
        <strain evidence="4">NC_groundwater_70_Ag_B-0.1um_54_66</strain>
    </source>
</reference>